<keyword evidence="2" id="KW-1185">Reference proteome</keyword>
<organism evidence="1 2">
    <name type="scientific">Marasmius crinis-equi</name>
    <dbReference type="NCBI Taxonomy" id="585013"/>
    <lineage>
        <taxon>Eukaryota</taxon>
        <taxon>Fungi</taxon>
        <taxon>Dikarya</taxon>
        <taxon>Basidiomycota</taxon>
        <taxon>Agaricomycotina</taxon>
        <taxon>Agaricomycetes</taxon>
        <taxon>Agaricomycetidae</taxon>
        <taxon>Agaricales</taxon>
        <taxon>Marasmiineae</taxon>
        <taxon>Marasmiaceae</taxon>
        <taxon>Marasmius</taxon>
    </lineage>
</organism>
<comment type="caution">
    <text evidence="1">The sequence shown here is derived from an EMBL/GenBank/DDBJ whole genome shotgun (WGS) entry which is preliminary data.</text>
</comment>
<sequence>MTPVRNQKYFFDVVFFQVEDEIYKLPKKPFTDNPHPPFSDLFSLPSPQKDGAECPLKSEGTSEDNPIALEQILKSDFESFLSVLLVNPP</sequence>
<proteinExistence type="predicted"/>
<evidence type="ECO:0000313" key="1">
    <source>
        <dbReference type="EMBL" id="KAL0563428.1"/>
    </source>
</evidence>
<feature type="non-terminal residue" evidence="1">
    <location>
        <position position="89"/>
    </location>
</feature>
<name>A0ABR3EKM8_9AGAR</name>
<accession>A0ABR3EKM8</accession>
<gene>
    <name evidence="1" type="ORF">V5O48_018639</name>
</gene>
<dbReference type="Proteomes" id="UP001465976">
    <property type="component" value="Unassembled WGS sequence"/>
</dbReference>
<evidence type="ECO:0000313" key="2">
    <source>
        <dbReference type="Proteomes" id="UP001465976"/>
    </source>
</evidence>
<protein>
    <submittedName>
        <fullName evidence="1">Uncharacterized protein</fullName>
    </submittedName>
</protein>
<dbReference type="EMBL" id="JBAHYK010003529">
    <property type="protein sequence ID" value="KAL0563428.1"/>
    <property type="molecule type" value="Genomic_DNA"/>
</dbReference>
<reference evidence="1 2" key="1">
    <citation type="submission" date="2024-02" db="EMBL/GenBank/DDBJ databases">
        <title>A draft genome for the cacao thread blight pathogen Marasmius crinis-equi.</title>
        <authorList>
            <person name="Cohen S.P."/>
            <person name="Baruah I.K."/>
            <person name="Amoako-Attah I."/>
            <person name="Bukari Y."/>
            <person name="Meinhardt L.W."/>
            <person name="Bailey B.A."/>
        </authorList>
    </citation>
    <scope>NUCLEOTIDE SEQUENCE [LARGE SCALE GENOMIC DNA]</scope>
    <source>
        <strain evidence="1 2">GH-76</strain>
    </source>
</reference>